<keyword evidence="1" id="KW-1185">Reference proteome</keyword>
<dbReference type="OrthoDB" id="1113563at2759"/>
<organism evidence="1 2">
    <name type="scientific">Raphanus sativus</name>
    <name type="common">Radish</name>
    <name type="synonym">Raphanus raphanistrum var. sativus</name>
    <dbReference type="NCBI Taxonomy" id="3726"/>
    <lineage>
        <taxon>Eukaryota</taxon>
        <taxon>Viridiplantae</taxon>
        <taxon>Streptophyta</taxon>
        <taxon>Embryophyta</taxon>
        <taxon>Tracheophyta</taxon>
        <taxon>Spermatophyta</taxon>
        <taxon>Magnoliopsida</taxon>
        <taxon>eudicotyledons</taxon>
        <taxon>Gunneridae</taxon>
        <taxon>Pentapetalae</taxon>
        <taxon>rosids</taxon>
        <taxon>malvids</taxon>
        <taxon>Brassicales</taxon>
        <taxon>Brassicaceae</taxon>
        <taxon>Brassiceae</taxon>
        <taxon>Raphanus</taxon>
    </lineage>
</organism>
<reference evidence="2" key="2">
    <citation type="submission" date="2025-08" db="UniProtKB">
        <authorList>
            <consortium name="RefSeq"/>
        </authorList>
    </citation>
    <scope>IDENTIFICATION</scope>
    <source>
        <tissue evidence="2">Leaf</tissue>
    </source>
</reference>
<dbReference type="Proteomes" id="UP000504610">
    <property type="component" value="Chromosome 4"/>
</dbReference>
<gene>
    <name evidence="2" type="primary">LOC130510601</name>
</gene>
<reference evidence="1" key="1">
    <citation type="journal article" date="2019" name="Database">
        <title>The radish genome database (RadishGD): an integrated information resource for radish genomics.</title>
        <authorList>
            <person name="Yu H.J."/>
            <person name="Baek S."/>
            <person name="Lee Y.J."/>
            <person name="Cho A."/>
            <person name="Mun J.H."/>
        </authorList>
    </citation>
    <scope>NUCLEOTIDE SEQUENCE [LARGE SCALE GENOMIC DNA]</scope>
    <source>
        <strain evidence="1">cv. WK10039</strain>
    </source>
</reference>
<dbReference type="AlphaFoldDB" id="A0A9W3DGV0"/>
<dbReference type="GeneID" id="130510601"/>
<proteinExistence type="predicted"/>
<protein>
    <submittedName>
        <fullName evidence="2">Uncharacterized protein LOC130510601</fullName>
    </submittedName>
</protein>
<evidence type="ECO:0000313" key="1">
    <source>
        <dbReference type="Proteomes" id="UP000504610"/>
    </source>
</evidence>
<sequence length="265" mass="30241">MVKNHTVKTLVKLFVKNSKEFTANQKLRLGATILVESILIANNPVNKIPVERLLRARNFEEFCKYPWGNETYDALRAAVEKIETTDLVKVQYGISGFIYAIQLWALSSVDQLGSFFGDEDEETQFPLCLHWIGTKSPTLDEVTKIAGNKKVVAKCILGDQELHSNLVEEDVDTEFGKVVDLVKRGYRLKRQDWRSGSVNIAVAEAEIEENNYGPGSDATDKEKIEFLTKQLEIYKKKVEKLEDRLGIRRETEKVKIFSIFVSCFK</sequence>
<dbReference type="PANTHER" id="PTHR48449">
    <property type="entry name" value="DUF1985 DOMAIN-CONTAINING PROTEIN"/>
    <property type="match status" value="1"/>
</dbReference>
<dbReference type="RefSeq" id="XP_056863044.1">
    <property type="nucleotide sequence ID" value="XM_057007064.1"/>
</dbReference>
<evidence type="ECO:0000313" key="2">
    <source>
        <dbReference type="RefSeq" id="XP_056863044.1"/>
    </source>
</evidence>
<dbReference type="PANTHER" id="PTHR48449:SF1">
    <property type="entry name" value="DUF1985 DOMAIN-CONTAINING PROTEIN"/>
    <property type="match status" value="1"/>
</dbReference>
<accession>A0A9W3DGV0</accession>
<name>A0A9W3DGV0_RAPSA</name>
<dbReference type="KEGG" id="rsz:130510601"/>